<dbReference type="VEuPathDB" id="ToxoDB:ETH2_1226900"/>
<sequence>MVSLNEDGYNKAYHQNIDSHQQVFFVYDPLVCTKVKEDGAYSDVRAFGCTREIPHRCALMLGARYWVVHREKSDRVQRVDIGVGTAAPVRAVRGSGVSPDPPVEHFFSFFRRDVDQTTPAKYI</sequence>
<dbReference type="GeneID" id="25253049"/>
<protein>
    <submittedName>
        <fullName evidence="1">Uncharacterized protein</fullName>
    </submittedName>
</protein>
<evidence type="ECO:0000313" key="1">
    <source>
        <dbReference type="EMBL" id="CDJ40484.1"/>
    </source>
</evidence>
<reference evidence="1" key="2">
    <citation type="submission" date="2013-10" db="EMBL/GenBank/DDBJ databases">
        <authorList>
            <person name="Aslett M."/>
        </authorList>
    </citation>
    <scope>NUCLEOTIDE SEQUENCE [LARGE SCALE GENOMIC DNA]</scope>
    <source>
        <strain evidence="1">Houghton</strain>
    </source>
</reference>
<dbReference type="RefSeq" id="XP_013231234.1">
    <property type="nucleotide sequence ID" value="XM_013375780.1"/>
</dbReference>
<dbReference type="OrthoDB" id="345405at2759"/>
<name>U6KVX0_EIMTE</name>
<dbReference type="VEuPathDB" id="ToxoDB:ETH_00019600"/>
<evidence type="ECO:0000313" key="2">
    <source>
        <dbReference type="Proteomes" id="UP000030747"/>
    </source>
</evidence>
<dbReference type="EMBL" id="HG675163">
    <property type="protein sequence ID" value="CDJ40484.1"/>
    <property type="molecule type" value="Genomic_DNA"/>
</dbReference>
<dbReference type="Proteomes" id="UP000030747">
    <property type="component" value="Unassembled WGS sequence"/>
</dbReference>
<keyword evidence="2" id="KW-1185">Reference proteome</keyword>
<dbReference type="AlphaFoldDB" id="U6KVX0"/>
<organism evidence="1 2">
    <name type="scientific">Eimeria tenella</name>
    <name type="common">Coccidian parasite</name>
    <dbReference type="NCBI Taxonomy" id="5802"/>
    <lineage>
        <taxon>Eukaryota</taxon>
        <taxon>Sar</taxon>
        <taxon>Alveolata</taxon>
        <taxon>Apicomplexa</taxon>
        <taxon>Conoidasida</taxon>
        <taxon>Coccidia</taxon>
        <taxon>Eucoccidiorida</taxon>
        <taxon>Eimeriorina</taxon>
        <taxon>Eimeriidae</taxon>
        <taxon>Eimeria</taxon>
    </lineage>
</organism>
<accession>U6KVX0</accession>
<gene>
    <name evidence="1" type="ORF">ETH_00019600</name>
</gene>
<proteinExistence type="predicted"/>
<reference evidence="1" key="1">
    <citation type="submission" date="2013-10" db="EMBL/GenBank/DDBJ databases">
        <title>Genomic analysis of the causative agents of coccidiosis in chickens.</title>
        <authorList>
            <person name="Reid A.J."/>
            <person name="Blake D."/>
            <person name="Billington K."/>
            <person name="Browne H."/>
            <person name="Dunn M."/>
            <person name="Hung S."/>
            <person name="Kawahara F."/>
            <person name="Miranda-Saavedra D."/>
            <person name="Mourier T."/>
            <person name="Nagra H."/>
            <person name="Otto T.D."/>
            <person name="Rawlings N."/>
            <person name="Sanchez A."/>
            <person name="Sanders M."/>
            <person name="Subramaniam C."/>
            <person name="Tay Y."/>
            <person name="Dear P."/>
            <person name="Doerig C."/>
            <person name="Gruber A."/>
            <person name="Parkinson J."/>
            <person name="Shirley M."/>
            <person name="Wan K.L."/>
            <person name="Berriman M."/>
            <person name="Tomley F."/>
            <person name="Pain A."/>
        </authorList>
    </citation>
    <scope>NUCLEOTIDE SEQUENCE [LARGE SCALE GENOMIC DNA]</scope>
    <source>
        <strain evidence="1">Houghton</strain>
    </source>
</reference>